<feature type="non-terminal residue" evidence="6">
    <location>
        <position position="167"/>
    </location>
</feature>
<evidence type="ECO:0000313" key="6">
    <source>
        <dbReference type="EMBL" id="KAJ3207962.1"/>
    </source>
</evidence>
<dbReference type="PANTHER" id="PTHR31444">
    <property type="entry name" value="OS11G0490100 PROTEIN"/>
    <property type="match status" value="1"/>
</dbReference>
<dbReference type="Proteomes" id="UP001211065">
    <property type="component" value="Unassembled WGS sequence"/>
</dbReference>
<evidence type="ECO:0000256" key="2">
    <source>
        <dbReference type="ARBA" id="ARBA00004308"/>
    </source>
</evidence>
<dbReference type="GO" id="GO:0045492">
    <property type="term" value="P:xylan biosynthetic process"/>
    <property type="evidence" value="ECO:0007669"/>
    <property type="project" value="InterPro"/>
</dbReference>
<protein>
    <recommendedName>
        <fullName evidence="8">Polysaccharide biosynthesis domain-containing protein</fullName>
    </recommendedName>
</protein>
<evidence type="ECO:0000256" key="3">
    <source>
        <dbReference type="ARBA" id="ARBA00022692"/>
    </source>
</evidence>
<gene>
    <name evidence="6" type="ORF">HK099_000163</name>
</gene>
<evidence type="ECO:0000256" key="5">
    <source>
        <dbReference type="ARBA" id="ARBA00023136"/>
    </source>
</evidence>
<evidence type="ECO:0000256" key="4">
    <source>
        <dbReference type="ARBA" id="ARBA00022989"/>
    </source>
</evidence>
<name>A0AAD5XXR0_9FUNG</name>
<sequence length="167" mass="19617">CKTNKYGKTNFFENQENLILKYTEQVFEYLPKESSEVNLIPVQYFGKVSQQMEFFSKPWLLDVPDIVKNDCYDVVLIDGPSGFLPDDPGRMEAAYFSVETAKRCILENKLDSVYIFLHDVERDLERTIIDRFFWEGELSVKVEGEWGELTGWKFNRDTLSLKNNYLP</sequence>
<comment type="subcellular location">
    <subcellularLocation>
        <location evidence="2">Endomembrane system</location>
    </subcellularLocation>
    <subcellularLocation>
        <location evidence="1">Membrane</location>
        <topology evidence="1">Single-pass membrane protein</topology>
    </subcellularLocation>
</comment>
<dbReference type="GO" id="GO:0012505">
    <property type="term" value="C:endomembrane system"/>
    <property type="evidence" value="ECO:0007669"/>
    <property type="project" value="UniProtKB-SubCell"/>
</dbReference>
<evidence type="ECO:0000313" key="7">
    <source>
        <dbReference type="Proteomes" id="UP001211065"/>
    </source>
</evidence>
<organism evidence="6 7">
    <name type="scientific">Clydaea vesicula</name>
    <dbReference type="NCBI Taxonomy" id="447962"/>
    <lineage>
        <taxon>Eukaryota</taxon>
        <taxon>Fungi</taxon>
        <taxon>Fungi incertae sedis</taxon>
        <taxon>Chytridiomycota</taxon>
        <taxon>Chytridiomycota incertae sedis</taxon>
        <taxon>Chytridiomycetes</taxon>
        <taxon>Lobulomycetales</taxon>
        <taxon>Lobulomycetaceae</taxon>
        <taxon>Clydaea</taxon>
    </lineage>
</organism>
<dbReference type="Pfam" id="PF21729">
    <property type="entry name" value="IRX15_IRX15L_GXM"/>
    <property type="match status" value="1"/>
</dbReference>
<keyword evidence="3" id="KW-0812">Transmembrane</keyword>
<keyword evidence="5" id="KW-0472">Membrane</keyword>
<dbReference type="GO" id="GO:0016020">
    <property type="term" value="C:membrane"/>
    <property type="evidence" value="ECO:0007669"/>
    <property type="project" value="UniProtKB-SubCell"/>
</dbReference>
<keyword evidence="4" id="KW-1133">Transmembrane helix</keyword>
<accession>A0AAD5XXR0</accession>
<comment type="caution">
    <text evidence="6">The sequence shown here is derived from an EMBL/GenBank/DDBJ whole genome shotgun (WGS) entry which is preliminary data.</text>
</comment>
<keyword evidence="7" id="KW-1185">Reference proteome</keyword>
<dbReference type="EMBL" id="JADGJW010001020">
    <property type="protein sequence ID" value="KAJ3207962.1"/>
    <property type="molecule type" value="Genomic_DNA"/>
</dbReference>
<evidence type="ECO:0000256" key="1">
    <source>
        <dbReference type="ARBA" id="ARBA00004167"/>
    </source>
</evidence>
<proteinExistence type="predicted"/>
<reference evidence="6" key="1">
    <citation type="submission" date="2020-05" db="EMBL/GenBank/DDBJ databases">
        <title>Phylogenomic resolution of chytrid fungi.</title>
        <authorList>
            <person name="Stajich J.E."/>
            <person name="Amses K."/>
            <person name="Simmons R."/>
            <person name="Seto K."/>
            <person name="Myers J."/>
            <person name="Bonds A."/>
            <person name="Quandt C.A."/>
            <person name="Barry K."/>
            <person name="Liu P."/>
            <person name="Grigoriev I."/>
            <person name="Longcore J.E."/>
            <person name="James T.Y."/>
        </authorList>
    </citation>
    <scope>NUCLEOTIDE SEQUENCE</scope>
    <source>
        <strain evidence="6">JEL0476</strain>
    </source>
</reference>
<dbReference type="InterPro" id="IPR006514">
    <property type="entry name" value="IRX15/GXM/AGM"/>
</dbReference>
<dbReference type="AlphaFoldDB" id="A0AAD5XXR0"/>
<evidence type="ECO:0008006" key="8">
    <source>
        <dbReference type="Google" id="ProtNLM"/>
    </source>
</evidence>